<dbReference type="AlphaFoldDB" id="A0A183GIQ7"/>
<evidence type="ECO:0000313" key="2">
    <source>
        <dbReference type="Proteomes" id="UP000050761"/>
    </source>
</evidence>
<proteinExistence type="predicted"/>
<dbReference type="Proteomes" id="UP000050761">
    <property type="component" value="Unassembled WGS sequence"/>
</dbReference>
<accession>A0A183GIQ7</accession>
<dbReference type="EMBL" id="UZAH01034078">
    <property type="protein sequence ID" value="VDP33119.1"/>
    <property type="molecule type" value="Genomic_DNA"/>
</dbReference>
<sequence>MDSEGYMYVHPHFANWPNITSDVKCKVIFIEGGLQKNESVDSFMRFEEVATVEAPENTRFYANADAFYIRCHRNESKIFEKPFAGMRDFGREKNKVSVS</sequence>
<gene>
    <name evidence="1" type="ORF">HPBE_LOCUS22530</name>
</gene>
<reference evidence="1 2" key="1">
    <citation type="submission" date="2018-11" db="EMBL/GenBank/DDBJ databases">
        <authorList>
            <consortium name="Pathogen Informatics"/>
        </authorList>
    </citation>
    <scope>NUCLEOTIDE SEQUENCE [LARGE SCALE GENOMIC DNA]</scope>
</reference>
<protein>
    <submittedName>
        <fullName evidence="3">FtsJ domain-containing protein</fullName>
    </submittedName>
</protein>
<name>A0A183GIQ7_HELPZ</name>
<evidence type="ECO:0000313" key="3">
    <source>
        <dbReference type="WBParaSite" id="HPBE_0002253101-mRNA-1"/>
    </source>
</evidence>
<reference evidence="3" key="2">
    <citation type="submission" date="2019-09" db="UniProtKB">
        <authorList>
            <consortium name="WormBaseParasite"/>
        </authorList>
    </citation>
    <scope>IDENTIFICATION</scope>
</reference>
<keyword evidence="2" id="KW-1185">Reference proteome</keyword>
<dbReference type="OrthoDB" id="413313at2759"/>
<accession>A0A3P8GE27</accession>
<organism evidence="2 3">
    <name type="scientific">Heligmosomoides polygyrus</name>
    <name type="common">Parasitic roundworm</name>
    <dbReference type="NCBI Taxonomy" id="6339"/>
    <lineage>
        <taxon>Eukaryota</taxon>
        <taxon>Metazoa</taxon>
        <taxon>Ecdysozoa</taxon>
        <taxon>Nematoda</taxon>
        <taxon>Chromadorea</taxon>
        <taxon>Rhabditida</taxon>
        <taxon>Rhabditina</taxon>
        <taxon>Rhabditomorpha</taxon>
        <taxon>Strongyloidea</taxon>
        <taxon>Heligmosomidae</taxon>
        <taxon>Heligmosomoides</taxon>
    </lineage>
</organism>
<evidence type="ECO:0000313" key="1">
    <source>
        <dbReference type="EMBL" id="VDP33119.1"/>
    </source>
</evidence>
<dbReference type="WBParaSite" id="HPBE_0002253101-mRNA-1">
    <property type="protein sequence ID" value="HPBE_0002253101-mRNA-1"/>
    <property type="gene ID" value="HPBE_0002253101"/>
</dbReference>